<dbReference type="EC" id="1.3.1.-" evidence="16"/>
<keyword evidence="21" id="KW-1185">Reference proteome</keyword>
<dbReference type="Pfam" id="PF01207">
    <property type="entry name" value="Dus"/>
    <property type="match status" value="1"/>
</dbReference>
<dbReference type="SUPFAM" id="SSF51395">
    <property type="entry name" value="FMN-linked oxidoreductases"/>
    <property type="match status" value="1"/>
</dbReference>
<evidence type="ECO:0000256" key="11">
    <source>
        <dbReference type="ARBA" id="ARBA00050434"/>
    </source>
</evidence>
<evidence type="ECO:0000256" key="16">
    <source>
        <dbReference type="PIRNR" id="PIRNR006621"/>
    </source>
</evidence>
<evidence type="ECO:0000256" key="10">
    <source>
        <dbReference type="ARBA" id="ARBA00049447"/>
    </source>
</evidence>
<comment type="similarity">
    <text evidence="16">Belongs to the dus family.</text>
</comment>
<comment type="catalytic activity">
    <reaction evidence="14">
        <text>5,6-dihydrouridine(20a) in tRNA + NADP(+) = uridine(20a) in tRNA + NADPH + H(+)</text>
        <dbReference type="Rhea" id="RHEA:53344"/>
        <dbReference type="Rhea" id="RHEA-COMP:13535"/>
        <dbReference type="Rhea" id="RHEA-COMP:13536"/>
        <dbReference type="ChEBI" id="CHEBI:15378"/>
        <dbReference type="ChEBI" id="CHEBI:57783"/>
        <dbReference type="ChEBI" id="CHEBI:58349"/>
        <dbReference type="ChEBI" id="CHEBI:65315"/>
        <dbReference type="ChEBI" id="CHEBI:74443"/>
        <dbReference type="EC" id="1.3.1.90"/>
    </reaction>
    <physiologicalReaction direction="right-to-left" evidence="14">
        <dbReference type="Rhea" id="RHEA:53346"/>
    </physiologicalReaction>
</comment>
<feature type="binding site" evidence="18">
    <location>
        <position position="175"/>
    </location>
    <ligand>
        <name>FMN</name>
        <dbReference type="ChEBI" id="CHEBI:58210"/>
    </ligand>
</feature>
<evidence type="ECO:0000256" key="4">
    <source>
        <dbReference type="ARBA" id="ARBA00022664"/>
    </source>
</evidence>
<dbReference type="InterPro" id="IPR018517">
    <property type="entry name" value="tRNA_hU_synthase_CS"/>
</dbReference>
<sequence length="309" mass="35079">MTSRISPLDLLNNSTKPYINVCAPMVRYSKLPFRELIMNYKVDLTYTPMILAKEFKNSRVARDFEFTTNKNDTPVIIQFASNDNVELLKALEFVVGYVDGVDINCGCPQKWAIHEGIGAHLMEEPEIVRDMIRTIKGSGLNIPTSIKIRIHNDIKKTHEFVKRAEVAGLDFITVHGRTRRAKSSSPVNVMAIKLCKESINIPLIANGDVFSLKDAEKLYEVTKCDGVMSARGLLKNPTLFTGLEYTSWNCIEKFVKLSIAYGTNHFIFHHHLMYMFEDVMSNAERKTFNALTSIPAIIDHLEENYGLQI</sequence>
<dbReference type="EMBL" id="PQFF01000164">
    <property type="protein sequence ID" value="RHZ77580.1"/>
    <property type="molecule type" value="Genomic_DNA"/>
</dbReference>
<evidence type="ECO:0000256" key="6">
    <source>
        <dbReference type="ARBA" id="ARBA00022857"/>
    </source>
</evidence>
<evidence type="ECO:0000256" key="14">
    <source>
        <dbReference type="ARBA" id="ARBA00052996"/>
    </source>
</evidence>
<evidence type="ECO:0000256" key="5">
    <source>
        <dbReference type="ARBA" id="ARBA00022694"/>
    </source>
</evidence>
<dbReference type="InterPro" id="IPR035587">
    <property type="entry name" value="DUS-like_FMN-bd"/>
</dbReference>
<evidence type="ECO:0000256" key="13">
    <source>
        <dbReference type="ARBA" id="ARBA00051932"/>
    </source>
</evidence>
<comment type="caution">
    <text evidence="20">The sequence shown here is derived from an EMBL/GenBank/DDBJ whole genome shotgun (WGS) entry which is preliminary data.</text>
</comment>
<keyword evidence="4" id="KW-0507">mRNA processing</keyword>
<keyword evidence="5 16" id="KW-0819">tRNA processing</keyword>
<feature type="binding site" evidence="18">
    <location>
        <begin position="230"/>
        <end position="231"/>
    </location>
    <ligand>
        <name>FMN</name>
        <dbReference type="ChEBI" id="CHEBI:58210"/>
    </ligand>
</feature>
<dbReference type="InterPro" id="IPR013785">
    <property type="entry name" value="Aldolase_TIM"/>
</dbReference>
<keyword evidence="6" id="KW-0521">NADP</keyword>
<protein>
    <recommendedName>
        <fullName evidence="16">tRNA-dihydrouridine synthase</fullName>
        <ecNumber evidence="16">1.3.1.-</ecNumber>
    </recommendedName>
</protein>
<dbReference type="Gene3D" id="3.20.20.70">
    <property type="entry name" value="Aldolase class I"/>
    <property type="match status" value="1"/>
</dbReference>
<evidence type="ECO:0000256" key="8">
    <source>
        <dbReference type="ARBA" id="ARBA00023027"/>
    </source>
</evidence>
<dbReference type="CDD" id="cd02801">
    <property type="entry name" value="DUS_like_FMN"/>
    <property type="match status" value="1"/>
</dbReference>
<evidence type="ECO:0000256" key="3">
    <source>
        <dbReference type="ARBA" id="ARBA00022643"/>
    </source>
</evidence>
<feature type="binding site" evidence="18">
    <location>
        <begin position="24"/>
        <end position="26"/>
    </location>
    <ligand>
        <name>FMN</name>
        <dbReference type="ChEBI" id="CHEBI:58210"/>
    </ligand>
</feature>
<keyword evidence="7 16" id="KW-0560">Oxidoreductase</keyword>
<feature type="binding site" evidence="18">
    <location>
        <position position="147"/>
    </location>
    <ligand>
        <name>FMN</name>
        <dbReference type="ChEBI" id="CHEBI:58210"/>
    </ligand>
</feature>
<feature type="domain" description="DUS-like FMN-binding" evidence="19">
    <location>
        <begin position="22"/>
        <end position="279"/>
    </location>
</feature>
<comment type="catalytic activity">
    <reaction evidence="10">
        <text>a 5,6-dihydrouridine in mRNA + NADP(+) = a uridine in mRNA + NADPH + H(+)</text>
        <dbReference type="Rhea" id="RHEA:69855"/>
        <dbReference type="Rhea" id="RHEA-COMP:14658"/>
        <dbReference type="Rhea" id="RHEA-COMP:17789"/>
        <dbReference type="ChEBI" id="CHEBI:15378"/>
        <dbReference type="ChEBI" id="CHEBI:57783"/>
        <dbReference type="ChEBI" id="CHEBI:58349"/>
        <dbReference type="ChEBI" id="CHEBI:65315"/>
        <dbReference type="ChEBI" id="CHEBI:74443"/>
    </reaction>
    <physiologicalReaction direction="right-to-left" evidence="10">
        <dbReference type="Rhea" id="RHEA:69857"/>
    </physiologicalReaction>
</comment>
<evidence type="ECO:0000259" key="19">
    <source>
        <dbReference type="Pfam" id="PF01207"/>
    </source>
</evidence>
<comment type="function">
    <text evidence="16">Catalyzes the synthesis of dihydrouridine, a modified base found in the D-loop of most tRNAs.</text>
</comment>
<dbReference type="InterPro" id="IPR001269">
    <property type="entry name" value="DUS_fam"/>
</dbReference>
<comment type="similarity">
    <text evidence="15">Belongs to the Dus family. Dus4 subfamily.</text>
</comment>
<comment type="cofactor">
    <cofactor evidence="1 16 18">
        <name>FMN</name>
        <dbReference type="ChEBI" id="CHEBI:58210"/>
    </cofactor>
</comment>
<evidence type="ECO:0000256" key="15">
    <source>
        <dbReference type="ARBA" id="ARBA00060741"/>
    </source>
</evidence>
<gene>
    <name evidence="20" type="ORF">Glove_174g137</name>
</gene>
<name>A0A397IY49_9GLOM</name>
<evidence type="ECO:0000256" key="7">
    <source>
        <dbReference type="ARBA" id="ARBA00023002"/>
    </source>
</evidence>
<dbReference type="FunFam" id="3.20.20.70:FF:000159">
    <property type="entry name" value="tRNA-dihydrouridine synthase 4"/>
    <property type="match status" value="1"/>
</dbReference>
<evidence type="ECO:0000256" key="12">
    <source>
        <dbReference type="ARBA" id="ARBA00051779"/>
    </source>
</evidence>
<keyword evidence="3 16" id="KW-0288">FMN</keyword>
<dbReference type="GO" id="GO:0006397">
    <property type="term" value="P:mRNA processing"/>
    <property type="evidence" value="ECO:0007669"/>
    <property type="project" value="UniProtKB-KW"/>
</dbReference>
<dbReference type="AlphaFoldDB" id="A0A397IY49"/>
<dbReference type="PANTHER" id="PTHR11082:SF31">
    <property type="entry name" value="TRNA-DIHYDROURIDINE(20A_20B) SYNTHASE [NAD(P)+]-LIKE"/>
    <property type="match status" value="1"/>
</dbReference>
<evidence type="ECO:0000256" key="18">
    <source>
        <dbReference type="PIRSR" id="PIRSR006621-2"/>
    </source>
</evidence>
<dbReference type="GO" id="GO:0050660">
    <property type="term" value="F:flavin adenine dinucleotide binding"/>
    <property type="evidence" value="ECO:0007669"/>
    <property type="project" value="InterPro"/>
</dbReference>
<evidence type="ECO:0000256" key="1">
    <source>
        <dbReference type="ARBA" id="ARBA00001917"/>
    </source>
</evidence>
<comment type="catalytic activity">
    <reaction evidence="9">
        <text>a 5,6-dihydrouridine in mRNA + NAD(+) = a uridine in mRNA + NADH + H(+)</text>
        <dbReference type="Rhea" id="RHEA:69851"/>
        <dbReference type="Rhea" id="RHEA-COMP:14658"/>
        <dbReference type="Rhea" id="RHEA-COMP:17789"/>
        <dbReference type="ChEBI" id="CHEBI:15378"/>
        <dbReference type="ChEBI" id="CHEBI:57540"/>
        <dbReference type="ChEBI" id="CHEBI:57945"/>
        <dbReference type="ChEBI" id="CHEBI:65315"/>
        <dbReference type="ChEBI" id="CHEBI:74443"/>
    </reaction>
    <physiologicalReaction direction="right-to-left" evidence="9">
        <dbReference type="Rhea" id="RHEA:69853"/>
    </physiologicalReaction>
</comment>
<organism evidence="20 21">
    <name type="scientific">Diversispora epigaea</name>
    <dbReference type="NCBI Taxonomy" id="1348612"/>
    <lineage>
        <taxon>Eukaryota</taxon>
        <taxon>Fungi</taxon>
        <taxon>Fungi incertae sedis</taxon>
        <taxon>Mucoromycota</taxon>
        <taxon>Glomeromycotina</taxon>
        <taxon>Glomeromycetes</taxon>
        <taxon>Diversisporales</taxon>
        <taxon>Diversisporaceae</taxon>
        <taxon>Diversispora</taxon>
    </lineage>
</organism>
<dbReference type="PROSITE" id="PS01136">
    <property type="entry name" value="UPF0034"/>
    <property type="match status" value="1"/>
</dbReference>
<dbReference type="GO" id="GO:0106414">
    <property type="term" value="F:mRNA dihydrouridine synthase activity"/>
    <property type="evidence" value="ECO:0007669"/>
    <property type="project" value="RHEA"/>
</dbReference>
<evidence type="ECO:0000256" key="2">
    <source>
        <dbReference type="ARBA" id="ARBA00022630"/>
    </source>
</evidence>
<keyword evidence="2 16" id="KW-0285">Flavoprotein</keyword>
<proteinExistence type="inferred from homology"/>
<evidence type="ECO:0000256" key="9">
    <source>
        <dbReference type="ARBA" id="ARBA00048342"/>
    </source>
</evidence>
<dbReference type="OrthoDB" id="9977870at2759"/>
<comment type="catalytic activity">
    <reaction evidence="13">
        <text>5,6-dihydrouridine(20b) in tRNA + NAD(+) = uridine(20b) in tRNA + NADH + H(+)</text>
        <dbReference type="Rhea" id="RHEA:53352"/>
        <dbReference type="Rhea" id="RHEA-COMP:13537"/>
        <dbReference type="Rhea" id="RHEA-COMP:13538"/>
        <dbReference type="ChEBI" id="CHEBI:15378"/>
        <dbReference type="ChEBI" id="CHEBI:57540"/>
        <dbReference type="ChEBI" id="CHEBI:57945"/>
        <dbReference type="ChEBI" id="CHEBI:65315"/>
        <dbReference type="ChEBI" id="CHEBI:74443"/>
        <dbReference type="EC" id="1.3.1.90"/>
    </reaction>
    <physiologicalReaction direction="right-to-left" evidence="13">
        <dbReference type="Rhea" id="RHEA:53354"/>
    </physiologicalReaction>
</comment>
<dbReference type="PIRSF" id="PIRSF006621">
    <property type="entry name" value="Dus"/>
    <property type="match status" value="1"/>
</dbReference>
<dbReference type="GO" id="GO:0102267">
    <property type="term" value="F:tRNA-dihydrouridine20b synthase activity"/>
    <property type="evidence" value="ECO:0007669"/>
    <property type="project" value="UniProtKB-ARBA"/>
</dbReference>
<dbReference type="STRING" id="1348612.A0A397IY49"/>
<evidence type="ECO:0000313" key="20">
    <source>
        <dbReference type="EMBL" id="RHZ77580.1"/>
    </source>
</evidence>
<keyword evidence="18" id="KW-0547">Nucleotide-binding</keyword>
<evidence type="ECO:0000256" key="17">
    <source>
        <dbReference type="PIRSR" id="PIRSR006621-1"/>
    </source>
</evidence>
<feature type="active site" description="Proton donor" evidence="17">
    <location>
        <position position="107"/>
    </location>
</feature>
<keyword evidence="8" id="KW-0520">NAD</keyword>
<comment type="catalytic activity">
    <reaction evidence="12">
        <text>5,6-dihydrouridine(20a) in tRNA + NAD(+) = uridine(20a) in tRNA + NADH + H(+)</text>
        <dbReference type="Rhea" id="RHEA:53348"/>
        <dbReference type="Rhea" id="RHEA-COMP:13535"/>
        <dbReference type="Rhea" id="RHEA-COMP:13536"/>
        <dbReference type="ChEBI" id="CHEBI:15378"/>
        <dbReference type="ChEBI" id="CHEBI:57540"/>
        <dbReference type="ChEBI" id="CHEBI:57945"/>
        <dbReference type="ChEBI" id="CHEBI:65315"/>
        <dbReference type="ChEBI" id="CHEBI:74443"/>
        <dbReference type="EC" id="1.3.1.90"/>
    </reaction>
    <physiologicalReaction direction="right-to-left" evidence="12">
        <dbReference type="Rhea" id="RHEA:53350"/>
    </physiologicalReaction>
</comment>
<evidence type="ECO:0000313" key="21">
    <source>
        <dbReference type="Proteomes" id="UP000266861"/>
    </source>
</evidence>
<comment type="catalytic activity">
    <reaction evidence="11">
        <text>5,6-dihydrouridine(20b) in tRNA + NADP(+) = uridine(20b) in tRNA + NADPH + H(+)</text>
        <dbReference type="Rhea" id="RHEA:53356"/>
        <dbReference type="Rhea" id="RHEA-COMP:13537"/>
        <dbReference type="Rhea" id="RHEA-COMP:13538"/>
        <dbReference type="ChEBI" id="CHEBI:15378"/>
        <dbReference type="ChEBI" id="CHEBI:57783"/>
        <dbReference type="ChEBI" id="CHEBI:58349"/>
        <dbReference type="ChEBI" id="CHEBI:65315"/>
        <dbReference type="ChEBI" id="CHEBI:74443"/>
        <dbReference type="EC" id="1.3.1.90"/>
    </reaction>
    <physiologicalReaction direction="right-to-left" evidence="11">
        <dbReference type="Rhea" id="RHEA:53358"/>
    </physiologicalReaction>
</comment>
<reference evidence="20 21" key="1">
    <citation type="submission" date="2018-08" db="EMBL/GenBank/DDBJ databases">
        <title>Genome and evolution of the arbuscular mycorrhizal fungus Diversispora epigaea (formerly Glomus versiforme) and its bacterial endosymbionts.</title>
        <authorList>
            <person name="Sun X."/>
            <person name="Fei Z."/>
            <person name="Harrison M."/>
        </authorList>
    </citation>
    <scope>NUCLEOTIDE SEQUENCE [LARGE SCALE GENOMIC DNA]</scope>
    <source>
        <strain evidence="20 21">IT104</strain>
    </source>
</reference>
<dbReference type="GO" id="GO:0102266">
    <property type="term" value="F:tRNA-dihydrouridine20a synthase activity"/>
    <property type="evidence" value="ECO:0007669"/>
    <property type="project" value="UniProtKB-EC"/>
</dbReference>
<feature type="binding site" evidence="18">
    <location>
        <position position="78"/>
    </location>
    <ligand>
        <name>FMN</name>
        <dbReference type="ChEBI" id="CHEBI:58210"/>
    </ligand>
</feature>
<dbReference type="PANTHER" id="PTHR11082">
    <property type="entry name" value="TRNA-DIHYDROURIDINE SYNTHASE"/>
    <property type="match status" value="1"/>
</dbReference>
<dbReference type="Proteomes" id="UP000266861">
    <property type="component" value="Unassembled WGS sequence"/>
</dbReference>
<accession>A0A397IY49</accession>